<keyword evidence="1" id="KW-1133">Transmembrane helix</keyword>
<name>A0A6P1PXI3_9GAMM</name>
<dbReference type="EMBL" id="CP028271">
    <property type="protein sequence ID" value="QHM70425.1"/>
    <property type="molecule type" value="Genomic_DNA"/>
</dbReference>
<evidence type="ECO:0000313" key="3">
    <source>
        <dbReference type="EMBL" id="QHM70425.1"/>
    </source>
</evidence>
<dbReference type="InterPro" id="IPR000326">
    <property type="entry name" value="PAP2/HPO"/>
</dbReference>
<gene>
    <name evidence="3" type="ORF">C7M51_00698</name>
</gene>
<organism evidence="3 4">
    <name type="scientific">Mixta intestinalis</name>
    <dbReference type="NCBI Taxonomy" id="1615494"/>
    <lineage>
        <taxon>Bacteria</taxon>
        <taxon>Pseudomonadati</taxon>
        <taxon>Pseudomonadota</taxon>
        <taxon>Gammaproteobacteria</taxon>
        <taxon>Enterobacterales</taxon>
        <taxon>Erwiniaceae</taxon>
        <taxon>Mixta</taxon>
    </lineage>
</organism>
<dbReference type="Gene3D" id="1.20.144.10">
    <property type="entry name" value="Phosphatidic acid phosphatase type 2/haloperoxidase"/>
    <property type="match status" value="1"/>
</dbReference>
<keyword evidence="4" id="KW-1185">Reference proteome</keyword>
<keyword evidence="1" id="KW-0472">Membrane</keyword>
<dbReference type="CDD" id="cd03396">
    <property type="entry name" value="PAP2_like_6"/>
    <property type="match status" value="1"/>
</dbReference>
<accession>A0A6P1PXI3</accession>
<evidence type="ECO:0000313" key="4">
    <source>
        <dbReference type="Proteomes" id="UP000464053"/>
    </source>
</evidence>
<dbReference type="KEGG" id="mint:C7M51_00698"/>
<proteinExistence type="predicted"/>
<keyword evidence="1" id="KW-0812">Transmembrane</keyword>
<feature type="transmembrane region" description="Helical" evidence="1">
    <location>
        <begin position="143"/>
        <end position="162"/>
    </location>
</feature>
<evidence type="ECO:0000259" key="2">
    <source>
        <dbReference type="Pfam" id="PF01569"/>
    </source>
</evidence>
<sequence>MISGFFYTCLSLPFLNVFLSAARHYSQPGFCTGTVMQLTSKLNQHETSSAIRIKALYPLSGRFYAIHAVLLTFFGLLFLWLARDGSLDNALTDYWFDPLTQSFPWKDNRWLDLINHRLLKDLVIATGVTLLVAGVLRRQPRWILVALLTGAGALAVGVLKATSAHSCPWDLVAYGGKAFSYPLLGTTPLESGPGRCFPGGHASSGFSLMALFFLYWPTRPKMAWLCWGGAIALGLIMGYGQMMRGAHFLSHNLWAGWWVWLVQLLIYGCVTHLTEKMRMK</sequence>
<feature type="transmembrane region" description="Helical" evidence="1">
    <location>
        <begin position="197"/>
        <end position="216"/>
    </location>
</feature>
<protein>
    <recommendedName>
        <fullName evidence="2">Phosphatidic acid phosphatase type 2/haloperoxidase domain-containing protein</fullName>
    </recommendedName>
</protein>
<reference evidence="3 4" key="1">
    <citation type="submission" date="2018-03" db="EMBL/GenBank/DDBJ databases">
        <title>Pantoea intestinalis SRCM103226 isolated form the mealworm.</title>
        <authorList>
            <person name="Jeong D.-Y."/>
            <person name="Kim J.W."/>
        </authorList>
    </citation>
    <scope>NUCLEOTIDE SEQUENCE [LARGE SCALE GENOMIC DNA]</scope>
    <source>
        <strain evidence="3 4">SRCM103226</strain>
    </source>
</reference>
<dbReference type="Proteomes" id="UP000464053">
    <property type="component" value="Chromosome"/>
</dbReference>
<dbReference type="SUPFAM" id="SSF48317">
    <property type="entry name" value="Acid phosphatase/Vanadium-dependent haloperoxidase"/>
    <property type="match status" value="1"/>
</dbReference>
<feature type="transmembrane region" description="Helical" evidence="1">
    <location>
        <begin position="223"/>
        <end position="242"/>
    </location>
</feature>
<dbReference type="InterPro" id="IPR036938">
    <property type="entry name" value="PAP2/HPO_sf"/>
</dbReference>
<feature type="transmembrane region" description="Helical" evidence="1">
    <location>
        <begin position="118"/>
        <end position="136"/>
    </location>
</feature>
<feature type="domain" description="Phosphatidic acid phosphatase type 2/haloperoxidase" evidence="2">
    <location>
        <begin position="144"/>
        <end position="271"/>
    </location>
</feature>
<evidence type="ECO:0000256" key="1">
    <source>
        <dbReference type="SAM" id="Phobius"/>
    </source>
</evidence>
<dbReference type="AlphaFoldDB" id="A0A6P1PXI3"/>
<feature type="transmembrane region" description="Helical" evidence="1">
    <location>
        <begin position="63"/>
        <end position="82"/>
    </location>
</feature>
<feature type="transmembrane region" description="Helical" evidence="1">
    <location>
        <begin position="254"/>
        <end position="274"/>
    </location>
</feature>
<dbReference type="Pfam" id="PF01569">
    <property type="entry name" value="PAP2"/>
    <property type="match status" value="1"/>
</dbReference>